<keyword evidence="10 12" id="KW-0408">Iron</keyword>
<dbReference type="Proteomes" id="UP001202281">
    <property type="component" value="Unassembled WGS sequence"/>
</dbReference>
<dbReference type="InterPro" id="IPR009056">
    <property type="entry name" value="Cyt_c-like_dom"/>
</dbReference>
<feature type="domain" description="Cytochrome c" evidence="14">
    <location>
        <begin position="606"/>
        <end position="685"/>
    </location>
</feature>
<comment type="cofactor">
    <cofactor evidence="2">
        <name>pyrroloquinoline quinone</name>
        <dbReference type="ChEBI" id="CHEBI:58442"/>
    </cofactor>
</comment>
<dbReference type="RefSeq" id="WP_243924297.1">
    <property type="nucleotide sequence ID" value="NZ_JALHLG010000064.1"/>
</dbReference>
<evidence type="ECO:0000256" key="10">
    <source>
        <dbReference type="ARBA" id="ARBA00023004"/>
    </source>
</evidence>
<dbReference type="NCBIfam" id="TIGR03075">
    <property type="entry name" value="PQQ_enz_alc_DH"/>
    <property type="match status" value="1"/>
</dbReference>
<dbReference type="InterPro" id="IPR036909">
    <property type="entry name" value="Cyt_c-like_dom_sf"/>
</dbReference>
<gene>
    <name evidence="15" type="ORF">MTR66_20115</name>
</gene>
<keyword evidence="16" id="KW-1185">Reference proteome</keyword>
<comment type="caution">
    <text evidence="15">The sequence shown here is derived from an EMBL/GenBank/DDBJ whole genome shotgun (WGS) entry which is preliminary data.</text>
</comment>
<keyword evidence="6 13" id="KW-0732">Signal</keyword>
<evidence type="ECO:0000256" key="7">
    <source>
        <dbReference type="ARBA" id="ARBA00022837"/>
    </source>
</evidence>
<evidence type="ECO:0000259" key="14">
    <source>
        <dbReference type="PROSITE" id="PS51007"/>
    </source>
</evidence>
<dbReference type="Gene3D" id="2.140.10.10">
    <property type="entry name" value="Quinoprotein alcohol dehydrogenase-like superfamily"/>
    <property type="match status" value="1"/>
</dbReference>
<accession>A0ABT0BVL7</accession>
<proteinExistence type="inferred from homology"/>
<evidence type="ECO:0000256" key="2">
    <source>
        <dbReference type="ARBA" id="ARBA00001931"/>
    </source>
</evidence>
<evidence type="ECO:0000256" key="13">
    <source>
        <dbReference type="SAM" id="SignalP"/>
    </source>
</evidence>
<keyword evidence="8" id="KW-0634">PQQ</keyword>
<dbReference type="PANTHER" id="PTHR32303">
    <property type="entry name" value="QUINOPROTEIN ALCOHOL DEHYDROGENASE (CYTOCHROME C)"/>
    <property type="match status" value="1"/>
</dbReference>
<keyword evidence="5 12" id="KW-0479">Metal-binding</keyword>
<feature type="signal peptide" evidence="13">
    <location>
        <begin position="1"/>
        <end position="27"/>
    </location>
</feature>
<comment type="similarity">
    <text evidence="3">Belongs to the bacterial PQQ dehydrogenase family.</text>
</comment>
<dbReference type="InterPro" id="IPR011047">
    <property type="entry name" value="Quinoprotein_ADH-like_sf"/>
</dbReference>
<name>A0ABT0BVL7_9SPHN</name>
<reference evidence="15 16" key="1">
    <citation type="submission" date="2022-04" db="EMBL/GenBank/DDBJ databases">
        <title>Identification of a novel bacterium isolated from mangrove sediments.</title>
        <authorList>
            <person name="Pan X."/>
        </authorList>
    </citation>
    <scope>NUCLEOTIDE SEQUENCE [LARGE SCALE GENOMIC DNA]</scope>
    <source>
        <strain evidence="15 16">B2638</strain>
    </source>
</reference>
<dbReference type="SUPFAM" id="SSF46626">
    <property type="entry name" value="Cytochrome c"/>
    <property type="match status" value="1"/>
</dbReference>
<evidence type="ECO:0000256" key="5">
    <source>
        <dbReference type="ARBA" id="ARBA00022723"/>
    </source>
</evidence>
<evidence type="ECO:0000313" key="15">
    <source>
        <dbReference type="EMBL" id="MCJ2189103.1"/>
    </source>
</evidence>
<keyword evidence="7" id="KW-0106">Calcium</keyword>
<evidence type="ECO:0000256" key="3">
    <source>
        <dbReference type="ARBA" id="ARBA00008156"/>
    </source>
</evidence>
<evidence type="ECO:0000256" key="11">
    <source>
        <dbReference type="ARBA" id="ARBA00023157"/>
    </source>
</evidence>
<dbReference type="Pfam" id="PF13442">
    <property type="entry name" value="Cytochrome_CBB3"/>
    <property type="match status" value="1"/>
</dbReference>
<dbReference type="Pfam" id="PF01011">
    <property type="entry name" value="PQQ"/>
    <property type="match status" value="2"/>
</dbReference>
<dbReference type="InterPro" id="IPR002372">
    <property type="entry name" value="PQQ_rpt_dom"/>
</dbReference>
<dbReference type="InterPro" id="IPR017512">
    <property type="entry name" value="PQQ_MeOH/EtOH_DH"/>
</dbReference>
<evidence type="ECO:0000256" key="9">
    <source>
        <dbReference type="ARBA" id="ARBA00023002"/>
    </source>
</evidence>
<comment type="cofactor">
    <cofactor evidence="1">
        <name>Ca(2+)</name>
        <dbReference type="ChEBI" id="CHEBI:29108"/>
    </cofactor>
</comment>
<sequence length="702" mass="75555">MAVCVLKRQTLAVCSAAVLMTLLPSCSAPHGGAAQEWPSHGGTDLEQRFSPLVSVDADNAKSLGLAWSFELDTNRGQEATPIVRDGVMYVSTAWSRVYALDAKSGKQLWRYDPQVPGEIGFRACCDVVNRGVAVADGLVLLGALDGRLIAIDAKTGKQVWSVQTTDPAKPYTITGAPRVFDGKVVIGNGGAEYGVRGYVTAYDLKTGKQVWRFYTVPGDPKAGPDGAASDDVLKQKTLKTWAGHWYDYGGGGTAWDAIVYDPELHQLYIGVGNGSPWNRKVRSDGKGDNLFLSSIVALDPDTGAYKWHYQETPGESWDFTATQPIILATLTIDGKPRKVLMQAPKNGFFYVIDRESGKLISAKNFVAMNWAKGVDMTTGRPIINPDARYEKAPFAMKPSALGGHNWQPMAYSPQTGLVYLPTYRFVMVYGQDPAFQFKPGTWNTAIDQHLLEAPDDPEVLRKGTASFEGRLVAWDPVAQKEVWSVRHSAVQNGGVLATAGGLVFEGTGSGTFEARRADNGKLVWQFQAQDGIIAAPVSYALDGVQYIAIVAGYGGGFGLGEAADTPTPRPNGRVLVFRLGGKAKMAPVERAPLAALNLPDEHFSRKSIDAGRLLYTANCYRCHGTGAQSAGVVPDLRRSVALSDAQAWRAIVIDGALSAGGMASFKAWLSPGQAEDIRAYVARKAEIAAAQEQTQGKSDNKR</sequence>
<dbReference type="PROSITE" id="PS51007">
    <property type="entry name" value="CYTC"/>
    <property type="match status" value="1"/>
</dbReference>
<evidence type="ECO:0000256" key="6">
    <source>
        <dbReference type="ARBA" id="ARBA00022729"/>
    </source>
</evidence>
<dbReference type="SUPFAM" id="SSF50998">
    <property type="entry name" value="Quinoprotein alcohol dehydrogenase-like"/>
    <property type="match status" value="1"/>
</dbReference>
<dbReference type="Gene3D" id="1.10.760.10">
    <property type="entry name" value="Cytochrome c-like domain"/>
    <property type="match status" value="1"/>
</dbReference>
<keyword evidence="9" id="KW-0560">Oxidoreductase</keyword>
<dbReference type="InterPro" id="IPR018391">
    <property type="entry name" value="PQQ_b-propeller_rpt"/>
</dbReference>
<evidence type="ECO:0000256" key="12">
    <source>
        <dbReference type="PROSITE-ProRule" id="PRU00433"/>
    </source>
</evidence>
<dbReference type="EMBL" id="JALHLG010000064">
    <property type="protein sequence ID" value="MCJ2189103.1"/>
    <property type="molecule type" value="Genomic_DNA"/>
</dbReference>
<evidence type="ECO:0000256" key="8">
    <source>
        <dbReference type="ARBA" id="ARBA00022891"/>
    </source>
</evidence>
<feature type="chain" id="PRO_5046191033" evidence="13">
    <location>
        <begin position="28"/>
        <end position="702"/>
    </location>
</feature>
<keyword evidence="4 12" id="KW-0349">Heme</keyword>
<protein>
    <submittedName>
        <fullName evidence="15">PQQ-dependent dehydrogenase, methanol/ethanol family</fullName>
    </submittedName>
</protein>
<organism evidence="15 16">
    <name type="scientific">Novosphingobium beihaiensis</name>
    <dbReference type="NCBI Taxonomy" id="2930389"/>
    <lineage>
        <taxon>Bacteria</taxon>
        <taxon>Pseudomonadati</taxon>
        <taxon>Pseudomonadota</taxon>
        <taxon>Alphaproteobacteria</taxon>
        <taxon>Sphingomonadales</taxon>
        <taxon>Sphingomonadaceae</taxon>
        <taxon>Novosphingobium</taxon>
    </lineage>
</organism>
<keyword evidence="11" id="KW-1015">Disulfide bond</keyword>
<dbReference type="CDD" id="cd10279">
    <property type="entry name" value="PQQ_ADH_II"/>
    <property type="match status" value="1"/>
</dbReference>
<evidence type="ECO:0000256" key="1">
    <source>
        <dbReference type="ARBA" id="ARBA00001913"/>
    </source>
</evidence>
<evidence type="ECO:0000313" key="16">
    <source>
        <dbReference type="Proteomes" id="UP001202281"/>
    </source>
</evidence>
<evidence type="ECO:0000256" key="4">
    <source>
        <dbReference type="ARBA" id="ARBA00022617"/>
    </source>
</evidence>
<dbReference type="SMART" id="SM00564">
    <property type="entry name" value="PQQ"/>
    <property type="match status" value="5"/>
</dbReference>